<protein>
    <submittedName>
        <fullName evidence="5">Uncharacterized protein</fullName>
    </submittedName>
</protein>
<feature type="region of interest" description="Disordered" evidence="3">
    <location>
        <begin position="583"/>
        <end position="607"/>
    </location>
</feature>
<evidence type="ECO:0000256" key="3">
    <source>
        <dbReference type="SAM" id="MobiDB-lite"/>
    </source>
</evidence>
<feature type="region of interest" description="Disordered" evidence="3">
    <location>
        <begin position="666"/>
        <end position="734"/>
    </location>
</feature>
<reference evidence="5 6" key="1">
    <citation type="submission" date="2020-08" db="EMBL/GenBank/DDBJ databases">
        <authorList>
            <person name="Koutsovoulos G."/>
            <person name="Danchin GJ E."/>
        </authorList>
    </citation>
    <scope>NUCLEOTIDE SEQUENCE [LARGE SCALE GENOMIC DNA]</scope>
</reference>
<dbReference type="InterPro" id="IPR036055">
    <property type="entry name" value="LDL_receptor-like_sf"/>
</dbReference>
<dbReference type="OrthoDB" id="6514358at2759"/>
<evidence type="ECO:0000256" key="4">
    <source>
        <dbReference type="SAM" id="Phobius"/>
    </source>
</evidence>
<feature type="compositionally biased region" description="Basic residues" evidence="3">
    <location>
        <begin position="1037"/>
        <end position="1048"/>
    </location>
</feature>
<feature type="region of interest" description="Disordered" evidence="3">
    <location>
        <begin position="507"/>
        <end position="569"/>
    </location>
</feature>
<feature type="compositionally biased region" description="Basic and acidic residues" evidence="3">
    <location>
        <begin position="521"/>
        <end position="540"/>
    </location>
</feature>
<feature type="compositionally biased region" description="Low complexity" evidence="3">
    <location>
        <begin position="511"/>
        <end position="520"/>
    </location>
</feature>
<dbReference type="EMBL" id="CAJEWN010000044">
    <property type="protein sequence ID" value="CAD2149791.1"/>
    <property type="molecule type" value="Genomic_DNA"/>
</dbReference>
<sequence length="1123" mass="129053">MDGSDEFCLPGQIECGGQFCAEPIHLGDCLLLGSNSNCTGKSRLEGVGSVPSFCEFLNASTRRRLCHLHNSIACRGYGQCILTRWLMDGKKDCLDGSDEDPGYVGLFNTSFDRPFLSLPSTSNNPERLTTTQSTSTKTISNSFTNVQKLVWPQRGKILKPIKNTNNNIEPLQQQKLRENNILVTTPTYPFEKIFTSSSKSTQLNVEDNRKFGETNEEESQLEVEKSKNIEIWEPKITEKQTALIETSTAIITKGFEGETTTTVPAINNFISITTTLATESATQEIENVKLFIDVDTVIDVDTTLKSEELLTTSKSDEENEKEKSSLWLFLLLLFLFCLCCLILPLFWWCCSSKQRRSNFFTIFRRRWRNIKLKMGGKQTQSALLPTIAATTALTTSTIPTKVVIPQESGISVISESVEESTRGGGFSVGEHENTLKIPTVGEVGRIASLAQAWQQQHQRQSKIFDDSEDYLIMEECEEEEIVGGTDLVRRQSSITTFLDKAKTFEKKDTTTTKTTTTTTTTEEKKEEEEKQKEEEEKKPTIELQKSSTITEGTSTIVETKTEEEKEEKGIEVVDKSLQLPSLLPKEKIEEEELPRSSSATSRPGTPTIWDQFRVLGEQYSGADDQIALATERRDSLDDILIKMDTTEKQQILPIIEKHEVIIEELDKEKDEEMFEDEEEKKEGEEEGNVKDEAEEKLEEGKVLEKDTTTLGDKIGLTDEKTEEDVEKEEEGEEEKIKLEENIKKGIEILPKIEKDEEQGKLATKKVEVFKKQYLEKQQKLPSIPPLDIKKCTRQHPSSSTLIKTKKEVPRLDRIEKATKNTLKKDEKDVFVLVKGRRVFDEHERKTPLFSLRRENKQKEERILPKQKQQKIELNEKKRTELKKEENTQPKIKQRRERLLKLRAQHPIIESSCDEQFVEEPIFDPDLPSTSNYHQQHMYINIYIFHKLKKILNKGQPWNSNPRTETSNKWLPPLITEPITSAERSPERIESLVHSGCITNREPWDSHLKPSPLSPPNINSPITSKRLKTTENLLKTQKSTRRQPRPRPKSVRELTDPDWEKEEFEEKNNKNNYFNQFSSSMNFKRPKKATSSPDTKEENEEDFETNDNNFYSKDFLMNKRRRNM</sequence>
<evidence type="ECO:0000313" key="5">
    <source>
        <dbReference type="EMBL" id="CAD2149791.1"/>
    </source>
</evidence>
<keyword evidence="4" id="KW-0472">Membrane</keyword>
<dbReference type="SUPFAM" id="SSF57424">
    <property type="entry name" value="LDL receptor-like module"/>
    <property type="match status" value="1"/>
</dbReference>
<dbReference type="PROSITE" id="PS50068">
    <property type="entry name" value="LDLRA_2"/>
    <property type="match status" value="1"/>
</dbReference>
<comment type="caution">
    <text evidence="2">Lacks conserved residue(s) required for the propagation of feature annotation.</text>
</comment>
<feature type="compositionally biased region" description="Low complexity" evidence="3">
    <location>
        <begin position="1069"/>
        <end position="1079"/>
    </location>
</feature>
<evidence type="ECO:0000256" key="1">
    <source>
        <dbReference type="ARBA" id="ARBA00023157"/>
    </source>
</evidence>
<name>A0A6V7U9L0_MELEN</name>
<feature type="compositionally biased region" description="Basic and acidic residues" evidence="3">
    <location>
        <begin position="680"/>
        <end position="707"/>
    </location>
</feature>
<dbReference type="GO" id="GO:0005634">
    <property type="term" value="C:nucleus"/>
    <property type="evidence" value="ECO:0007669"/>
    <property type="project" value="TreeGrafter"/>
</dbReference>
<feature type="transmembrane region" description="Helical" evidence="4">
    <location>
        <begin position="326"/>
        <end position="348"/>
    </location>
</feature>
<feature type="compositionally biased region" description="Acidic residues" evidence="3">
    <location>
        <begin position="720"/>
        <end position="733"/>
    </location>
</feature>
<evidence type="ECO:0000313" key="6">
    <source>
        <dbReference type="Proteomes" id="UP000580250"/>
    </source>
</evidence>
<keyword evidence="1" id="KW-1015">Disulfide bond</keyword>
<dbReference type="Proteomes" id="UP000580250">
    <property type="component" value="Unassembled WGS sequence"/>
</dbReference>
<dbReference type="PANTHER" id="PTHR13275">
    <property type="entry name" value="YL-1 PROTEIN TRANSCRIPTION FACTOR-LIKE 1"/>
    <property type="match status" value="1"/>
</dbReference>
<gene>
    <name evidence="5" type="ORF">MENT_LOCUS9808</name>
</gene>
<dbReference type="SMART" id="SM00192">
    <property type="entry name" value="LDLa"/>
    <property type="match status" value="1"/>
</dbReference>
<dbReference type="Pfam" id="PF00057">
    <property type="entry name" value="Ldl_recept_a"/>
    <property type="match status" value="1"/>
</dbReference>
<dbReference type="Gene3D" id="4.10.400.10">
    <property type="entry name" value="Low-density Lipoprotein Receptor"/>
    <property type="match status" value="1"/>
</dbReference>
<keyword evidence="4" id="KW-0812">Transmembrane</keyword>
<organism evidence="5 6">
    <name type="scientific">Meloidogyne enterolobii</name>
    <name type="common">Root-knot nematode worm</name>
    <name type="synonym">Meloidogyne mayaguensis</name>
    <dbReference type="NCBI Taxonomy" id="390850"/>
    <lineage>
        <taxon>Eukaryota</taxon>
        <taxon>Metazoa</taxon>
        <taxon>Ecdysozoa</taxon>
        <taxon>Nematoda</taxon>
        <taxon>Chromadorea</taxon>
        <taxon>Rhabditida</taxon>
        <taxon>Tylenchina</taxon>
        <taxon>Tylenchomorpha</taxon>
        <taxon>Tylenchoidea</taxon>
        <taxon>Meloidogynidae</taxon>
        <taxon>Meloidogyninae</taxon>
        <taxon>Meloidogyne</taxon>
    </lineage>
</organism>
<proteinExistence type="predicted"/>
<feature type="region of interest" description="Disordered" evidence="3">
    <location>
        <begin position="1002"/>
        <end position="1109"/>
    </location>
</feature>
<keyword evidence="4" id="KW-1133">Transmembrane helix</keyword>
<dbReference type="CDD" id="cd00112">
    <property type="entry name" value="LDLa"/>
    <property type="match status" value="1"/>
</dbReference>
<dbReference type="AlphaFoldDB" id="A0A6V7U9L0"/>
<evidence type="ECO:0000256" key="2">
    <source>
        <dbReference type="PROSITE-ProRule" id="PRU00124"/>
    </source>
</evidence>
<accession>A0A6V7U9L0</accession>
<dbReference type="InterPro" id="IPR002172">
    <property type="entry name" value="LDrepeatLR_classA_rpt"/>
</dbReference>
<feature type="compositionally biased region" description="Polar residues" evidence="3">
    <location>
        <begin position="543"/>
        <end position="554"/>
    </location>
</feature>
<dbReference type="PANTHER" id="PTHR13275:SF4">
    <property type="entry name" value="VACUOLAR PROTEIN SORTING-ASSOCIATED PROTEIN 72 HOMOLOG"/>
    <property type="match status" value="1"/>
</dbReference>
<feature type="compositionally biased region" description="Basic and acidic residues" evidence="3">
    <location>
        <begin position="559"/>
        <end position="569"/>
    </location>
</feature>
<comment type="caution">
    <text evidence="5">The sequence shown here is derived from an EMBL/GenBank/DDBJ whole genome shotgun (WGS) entry which is preliminary data.</text>
</comment>